<keyword evidence="2" id="KW-0378">Hydrolase</keyword>
<dbReference type="InterPro" id="IPR027417">
    <property type="entry name" value="P-loop_NTPase"/>
</dbReference>
<keyword evidence="2" id="KW-0547">Nucleotide-binding</keyword>
<keyword evidence="2" id="KW-0347">Helicase</keyword>
<dbReference type="PANTHER" id="PTHR47962:SF5">
    <property type="entry name" value="ATP-DEPENDENT HELICASE LHR-RELATED"/>
    <property type="match status" value="1"/>
</dbReference>
<dbReference type="EMBL" id="DRTU01000153">
    <property type="protein sequence ID" value="HHI00532.1"/>
    <property type="molecule type" value="Genomic_DNA"/>
</dbReference>
<dbReference type="Proteomes" id="UP000886217">
    <property type="component" value="Unassembled WGS sequence"/>
</dbReference>
<dbReference type="GO" id="GO:0016887">
    <property type="term" value="F:ATP hydrolysis activity"/>
    <property type="evidence" value="ECO:0007669"/>
    <property type="project" value="TreeGrafter"/>
</dbReference>
<dbReference type="AlphaFoldDB" id="A0A7C5P9S9"/>
<dbReference type="SUPFAM" id="SSF52540">
    <property type="entry name" value="P-loop containing nucleoside triphosphate hydrolases"/>
    <property type="match status" value="1"/>
</dbReference>
<dbReference type="Gene3D" id="3.40.50.300">
    <property type="entry name" value="P-loop containing nucleotide triphosphate hydrolases"/>
    <property type="match status" value="1"/>
</dbReference>
<comment type="caution">
    <text evidence="2">The sequence shown here is derived from an EMBL/GenBank/DDBJ whole genome shotgun (WGS) entry which is preliminary data.</text>
</comment>
<sequence>MHPLLERAIEEKFEGLNELQIRAFEEVSAGKSVLIVAPTGSGKTEAAVLPVFNAIL</sequence>
<dbReference type="PANTHER" id="PTHR47962">
    <property type="entry name" value="ATP-DEPENDENT HELICASE LHR-RELATED-RELATED"/>
    <property type="match status" value="1"/>
</dbReference>
<name>A0A7C5P9S9_THELI</name>
<feature type="domain" description="DEAD/DEAH-box helicase" evidence="1">
    <location>
        <begin position="18"/>
        <end position="55"/>
    </location>
</feature>
<feature type="non-terminal residue" evidence="2">
    <location>
        <position position="56"/>
    </location>
</feature>
<organism evidence="2">
    <name type="scientific">Thermococcus litoralis</name>
    <dbReference type="NCBI Taxonomy" id="2265"/>
    <lineage>
        <taxon>Archaea</taxon>
        <taxon>Methanobacteriati</taxon>
        <taxon>Methanobacteriota</taxon>
        <taxon>Thermococci</taxon>
        <taxon>Thermococcales</taxon>
        <taxon>Thermococcaceae</taxon>
        <taxon>Thermococcus</taxon>
    </lineage>
</organism>
<keyword evidence="2" id="KW-0067">ATP-binding</keyword>
<dbReference type="GO" id="GO:0003677">
    <property type="term" value="F:DNA binding"/>
    <property type="evidence" value="ECO:0007669"/>
    <property type="project" value="TreeGrafter"/>
</dbReference>
<accession>A0A7C5P9S9</accession>
<reference evidence="2" key="1">
    <citation type="journal article" date="2020" name="mSystems">
        <title>Genome- and Community-Level Interaction Insights into Carbon Utilization and Element Cycling Functions of Hydrothermarchaeota in Hydrothermal Sediment.</title>
        <authorList>
            <person name="Zhou Z."/>
            <person name="Liu Y."/>
            <person name="Xu W."/>
            <person name="Pan J."/>
            <person name="Luo Z.H."/>
            <person name="Li M."/>
        </authorList>
    </citation>
    <scope>NUCLEOTIDE SEQUENCE [LARGE SCALE GENOMIC DNA]</scope>
    <source>
        <strain evidence="2">HyVt-93</strain>
    </source>
</reference>
<dbReference type="InterPro" id="IPR011545">
    <property type="entry name" value="DEAD/DEAH_box_helicase_dom"/>
</dbReference>
<proteinExistence type="predicted"/>
<dbReference type="GO" id="GO:0004386">
    <property type="term" value="F:helicase activity"/>
    <property type="evidence" value="ECO:0007669"/>
    <property type="project" value="UniProtKB-KW"/>
</dbReference>
<evidence type="ECO:0000259" key="1">
    <source>
        <dbReference type="Pfam" id="PF00270"/>
    </source>
</evidence>
<dbReference type="InterPro" id="IPR052511">
    <property type="entry name" value="ATP-dep_Helicase"/>
</dbReference>
<protein>
    <submittedName>
        <fullName evidence="2">DEAD/DEAH box helicase</fullName>
    </submittedName>
</protein>
<dbReference type="Pfam" id="PF00270">
    <property type="entry name" value="DEAD"/>
    <property type="match status" value="1"/>
</dbReference>
<evidence type="ECO:0000313" key="2">
    <source>
        <dbReference type="EMBL" id="HHI00532.1"/>
    </source>
</evidence>
<gene>
    <name evidence="2" type="ORF">ENL40_03515</name>
</gene>
<dbReference type="GO" id="GO:0005524">
    <property type="term" value="F:ATP binding"/>
    <property type="evidence" value="ECO:0007669"/>
    <property type="project" value="InterPro"/>
</dbReference>